<dbReference type="SUPFAM" id="SSF55486">
    <property type="entry name" value="Metalloproteases ('zincins'), catalytic domain"/>
    <property type="match status" value="1"/>
</dbReference>
<protein>
    <submittedName>
        <fullName evidence="3">Metallopeptidase</fullName>
        <ecNumber evidence="3">3.4.11.-</ecNumber>
    </submittedName>
</protein>
<dbReference type="EC" id="3.4.11.-" evidence="3"/>
<dbReference type="InterPro" id="IPR014782">
    <property type="entry name" value="Peptidase_M1_dom"/>
</dbReference>
<dbReference type="InterPro" id="IPR034015">
    <property type="entry name" value="M1_LTA4H"/>
</dbReference>
<organism evidence="3 4">
    <name type="scientific">Thermobacillus xylanilyticus</name>
    <dbReference type="NCBI Taxonomy" id="76633"/>
    <lineage>
        <taxon>Bacteria</taxon>
        <taxon>Bacillati</taxon>
        <taxon>Bacillota</taxon>
        <taxon>Bacilli</taxon>
        <taxon>Bacillales</taxon>
        <taxon>Paenibacillaceae</taxon>
        <taxon>Thermobacillus</taxon>
    </lineage>
</organism>
<keyword evidence="3" id="KW-0645">Protease</keyword>
<sequence>MQLNARTRIALIAAAAVLALALFGQEFRTAWLSQYTYASAISSGDPKTAKPAPGAAAAPPSASAPETVQRPKPAALARRVVEYHIDVRLDAEAKTLHGEQTVTWTNPGAKTVSELYFHLYPNAFESPQTTFMRESGGRLRNDRAVPESVGGITLRSIIAEDGENLLPRLQYVSPDDGNPNDRTLARLRLSQPVPPGGSVTLRMQFDVKLPRVFARMGYAGDFVMAGQWFPKIAVYETKGTRGRKQEGWNAHQYHGNSEFYSDFGIFSVKIRVPENYKTAATGFLAETPKIENGMKTYHYYADDVHDFAWAASPDFIYSEESYSAKGIPGVRIKLYLDPLHAHLRERYMHAAKSSLAKYAEWYGAYPYSTLSIVVPPKGAGGAGGMEYPTLITAASAEEENPGFELERTVVHEVGHQYWYGMVATNEFEEAWLDEGFTSYAEDKVMDAIYGISPNLPVEAVYLTDPAPLDQLSWKYRSHEHYAENVYLRAKLVLLGIERRAGERKMRAIMRTYFQTYKFKHPSSRDFQRIVEKVTGTDWDDYFGAFVYGGEAADVAIESVRTAPSESNGSRQYESVVTLSRTGAYTGPIAVLLQFADGSVSTHVWDSDSARTEIRVTRPHPVVWAAADPNRTNLLDNRLYNNFMKAELSRTTRNRWNLGAAKLLETIIARFGW</sequence>
<evidence type="ECO:0000313" key="4">
    <source>
        <dbReference type="Proteomes" id="UP000681526"/>
    </source>
</evidence>
<dbReference type="Gene3D" id="1.10.390.10">
    <property type="entry name" value="Neutral Protease Domain 2"/>
    <property type="match status" value="1"/>
</dbReference>
<reference evidence="3 4" key="1">
    <citation type="submission" date="2021-04" db="EMBL/GenBank/DDBJ databases">
        <authorList>
            <person name="Rakotoarivonina H."/>
        </authorList>
    </citation>
    <scope>NUCLEOTIDE SEQUENCE [LARGE SCALE GENOMIC DNA]</scope>
    <source>
        <strain evidence="3 4">XE</strain>
    </source>
</reference>
<evidence type="ECO:0000256" key="1">
    <source>
        <dbReference type="SAM" id="MobiDB-lite"/>
    </source>
</evidence>
<accession>A0ABN7S350</accession>
<evidence type="ECO:0000313" key="3">
    <source>
        <dbReference type="EMBL" id="CAG5087549.1"/>
    </source>
</evidence>
<dbReference type="PANTHER" id="PTHR45726:SF3">
    <property type="entry name" value="LEUKOTRIENE A-4 HYDROLASE"/>
    <property type="match status" value="1"/>
</dbReference>
<dbReference type="EMBL" id="CAJRAY010000049">
    <property type="protein sequence ID" value="CAG5087549.1"/>
    <property type="molecule type" value="Genomic_DNA"/>
</dbReference>
<comment type="caution">
    <text evidence="3">The sequence shown here is derived from an EMBL/GenBank/DDBJ whole genome shotgun (WGS) entry which is preliminary data.</text>
</comment>
<feature type="region of interest" description="Disordered" evidence="1">
    <location>
        <begin position="43"/>
        <end position="70"/>
    </location>
</feature>
<dbReference type="Proteomes" id="UP000681526">
    <property type="component" value="Unassembled WGS sequence"/>
</dbReference>
<dbReference type="InterPro" id="IPR027268">
    <property type="entry name" value="Peptidase_M4/M1_CTD_sf"/>
</dbReference>
<keyword evidence="4" id="KW-1185">Reference proteome</keyword>
<dbReference type="GO" id="GO:0004177">
    <property type="term" value="F:aminopeptidase activity"/>
    <property type="evidence" value="ECO:0007669"/>
    <property type="project" value="UniProtKB-KW"/>
</dbReference>
<proteinExistence type="predicted"/>
<dbReference type="PANTHER" id="PTHR45726">
    <property type="entry name" value="LEUKOTRIENE A-4 HYDROLASE"/>
    <property type="match status" value="1"/>
</dbReference>
<dbReference type="RefSeq" id="WP_213484667.1">
    <property type="nucleotide sequence ID" value="NZ_CAJRAY010000049.1"/>
</dbReference>
<name>A0ABN7S350_THEXY</name>
<feature type="compositionally biased region" description="Low complexity" evidence="1">
    <location>
        <begin position="49"/>
        <end position="65"/>
    </location>
</feature>
<keyword evidence="3" id="KW-0031">Aminopeptidase</keyword>
<dbReference type="CDD" id="cd09604">
    <property type="entry name" value="M1_APN_like"/>
    <property type="match status" value="1"/>
</dbReference>
<keyword evidence="3" id="KW-0378">Hydrolase</keyword>
<feature type="domain" description="Peptidase M1 membrane alanine aminopeptidase" evidence="2">
    <location>
        <begin position="348"/>
        <end position="537"/>
    </location>
</feature>
<gene>
    <name evidence="3" type="primary">txxe 2190-pepN</name>
    <name evidence="3" type="ORF">TXXE_11035</name>
</gene>
<evidence type="ECO:0000259" key="2">
    <source>
        <dbReference type="Pfam" id="PF01433"/>
    </source>
</evidence>
<dbReference type="Pfam" id="PF01433">
    <property type="entry name" value="Peptidase_M1"/>
    <property type="match status" value="1"/>
</dbReference>